<proteinExistence type="predicted"/>
<dbReference type="InterPro" id="IPR050793">
    <property type="entry name" value="CMP-NeuNAc_synthase"/>
</dbReference>
<organism evidence="1 2">
    <name type="scientific">Pseudovibrio ascidiaceicola</name>
    <dbReference type="NCBI Taxonomy" id="285279"/>
    <lineage>
        <taxon>Bacteria</taxon>
        <taxon>Pseudomonadati</taxon>
        <taxon>Pseudomonadota</taxon>
        <taxon>Alphaproteobacteria</taxon>
        <taxon>Hyphomicrobiales</taxon>
        <taxon>Stappiaceae</taxon>
        <taxon>Pseudovibrio</taxon>
    </lineage>
</organism>
<gene>
    <name evidence="1" type="ORF">SAMN04488518_101389</name>
</gene>
<dbReference type="EMBL" id="FOSK01000001">
    <property type="protein sequence ID" value="SFJ94583.1"/>
    <property type="molecule type" value="Genomic_DNA"/>
</dbReference>
<protein>
    <submittedName>
        <fullName evidence="1">CMP-N-acetylneuraminic acid synthetase</fullName>
    </submittedName>
</protein>
<comment type="caution">
    <text evidence="1">The sequence shown here is derived from an EMBL/GenBank/DDBJ whole genome shotgun (WGS) entry which is preliminary data.</text>
</comment>
<dbReference type="InterPro" id="IPR029044">
    <property type="entry name" value="Nucleotide-diphossugar_trans"/>
</dbReference>
<dbReference type="PANTHER" id="PTHR21485">
    <property type="entry name" value="HAD SUPERFAMILY MEMBERS CMAS AND KDSC"/>
    <property type="match status" value="1"/>
</dbReference>
<dbReference type="RefSeq" id="WP_093516326.1">
    <property type="nucleotide sequence ID" value="NZ_FOSK01000001.1"/>
</dbReference>
<dbReference type="InterPro" id="IPR003329">
    <property type="entry name" value="Cytidylyl_trans"/>
</dbReference>
<reference evidence="1 2" key="1">
    <citation type="submission" date="2016-10" db="EMBL/GenBank/DDBJ databases">
        <authorList>
            <person name="Varghese N."/>
            <person name="Submissions S."/>
        </authorList>
    </citation>
    <scope>NUCLEOTIDE SEQUENCE [LARGE SCALE GENOMIC DNA]</scope>
    <source>
        <strain evidence="1 2">DSM 16392</strain>
    </source>
</reference>
<dbReference type="Pfam" id="PF02348">
    <property type="entry name" value="CTP_transf_3"/>
    <property type="match status" value="1"/>
</dbReference>
<evidence type="ECO:0000313" key="2">
    <source>
        <dbReference type="Proteomes" id="UP000199598"/>
    </source>
</evidence>
<name>A0A1I3VHW7_9HYPH</name>
<keyword evidence="2" id="KW-1185">Reference proteome</keyword>
<sequence>MSQDKMIAMIPARLGSQRLKRKNLALLNGRPLIAHAIRKCFAAQCFDEVWVNSESDEIAEVAIKEGAKFHRRPATLADNVATSEDFVEEFLLKHPCEALFQVHSIAPLLTFEELRGFTQEYKIKKYDVLLSCIRDQIEIAFQDQPVNFTFAEKSNSQDLIAVQRITWSVSAWRRKTFLDARKEGRTATYFGRVGFFDVGQTSGHVIKTQQDLEIAEALLAIQNKKTHCVETVL</sequence>
<dbReference type="Gene3D" id="3.90.550.10">
    <property type="entry name" value="Spore Coat Polysaccharide Biosynthesis Protein SpsA, Chain A"/>
    <property type="match status" value="1"/>
</dbReference>
<accession>A0A1I3VHW7</accession>
<dbReference type="Proteomes" id="UP000199598">
    <property type="component" value="Unassembled WGS sequence"/>
</dbReference>
<dbReference type="PANTHER" id="PTHR21485:SF3">
    <property type="entry name" value="N-ACYLNEURAMINATE CYTIDYLYLTRANSFERASE"/>
    <property type="match status" value="1"/>
</dbReference>
<dbReference type="SUPFAM" id="SSF53448">
    <property type="entry name" value="Nucleotide-diphospho-sugar transferases"/>
    <property type="match status" value="1"/>
</dbReference>
<evidence type="ECO:0000313" key="1">
    <source>
        <dbReference type="EMBL" id="SFJ94583.1"/>
    </source>
</evidence>